<dbReference type="PANTHER" id="PTHR37299:SF1">
    <property type="entry name" value="STAGE 0 SPORULATION PROTEIN A HOMOLOG"/>
    <property type="match status" value="1"/>
</dbReference>
<dbReference type="Proteomes" id="UP000474296">
    <property type="component" value="Unassembled WGS sequence"/>
</dbReference>
<evidence type="ECO:0000259" key="2">
    <source>
        <dbReference type="PROSITE" id="PS50110"/>
    </source>
</evidence>
<dbReference type="Pfam" id="PF00072">
    <property type="entry name" value="Response_reg"/>
    <property type="match status" value="1"/>
</dbReference>
<reference evidence="4 5" key="1">
    <citation type="submission" date="2020-01" db="EMBL/GenBank/DDBJ databases">
        <title>Spongiivirga citrea KCTC 32990T.</title>
        <authorList>
            <person name="Wang G."/>
        </authorList>
    </citation>
    <scope>NUCLEOTIDE SEQUENCE [LARGE SCALE GENOMIC DNA]</scope>
    <source>
        <strain evidence="4 5">KCTC 32990</strain>
    </source>
</reference>
<feature type="domain" description="Response regulatory" evidence="2">
    <location>
        <begin position="2"/>
        <end position="116"/>
    </location>
</feature>
<sequence>MNVLIIEDELLAAEKIIHYLEKYSDSYTVAAHLYGIEEASSWLDQKQEEIDLIFMDIQLQDGLSFEIFNRVKVNKPVIFATAFDEYAIDAFKSNGIDYVLKPVTFIALSAALKKFEGLKAQFSQPAAINTVINEIESSRYKSRFLVKLGNHIHSVKTENVNLFYAEGRTAYLVTDQSKKYIVDYRLEDLNSLLNPHNFFRVNRSFILNINAIEDVMVYSNNRLKIKTFASVESEIIVSREKVNAFKQWFEGE</sequence>
<keyword evidence="1" id="KW-0597">Phosphoprotein</keyword>
<evidence type="ECO:0000313" key="5">
    <source>
        <dbReference type="Proteomes" id="UP000474296"/>
    </source>
</evidence>
<evidence type="ECO:0000259" key="3">
    <source>
        <dbReference type="PROSITE" id="PS50930"/>
    </source>
</evidence>
<dbReference type="InterPro" id="IPR046947">
    <property type="entry name" value="LytR-like"/>
</dbReference>
<dbReference type="AlphaFoldDB" id="A0A6M0CF52"/>
<accession>A0A6M0CF52</accession>
<dbReference type="InterPro" id="IPR011006">
    <property type="entry name" value="CheY-like_superfamily"/>
</dbReference>
<organism evidence="4 5">
    <name type="scientific">Spongiivirga citrea</name>
    <dbReference type="NCBI Taxonomy" id="1481457"/>
    <lineage>
        <taxon>Bacteria</taxon>
        <taxon>Pseudomonadati</taxon>
        <taxon>Bacteroidota</taxon>
        <taxon>Flavobacteriia</taxon>
        <taxon>Flavobacteriales</taxon>
        <taxon>Flavobacteriaceae</taxon>
        <taxon>Spongiivirga</taxon>
    </lineage>
</organism>
<feature type="domain" description="HTH LytTR-type" evidence="3">
    <location>
        <begin position="144"/>
        <end position="251"/>
    </location>
</feature>
<dbReference type="Pfam" id="PF04397">
    <property type="entry name" value="LytTR"/>
    <property type="match status" value="1"/>
</dbReference>
<dbReference type="SMART" id="SM00448">
    <property type="entry name" value="REC"/>
    <property type="match status" value="1"/>
</dbReference>
<dbReference type="InterPro" id="IPR001789">
    <property type="entry name" value="Sig_transdc_resp-reg_receiver"/>
</dbReference>
<evidence type="ECO:0000313" key="4">
    <source>
        <dbReference type="EMBL" id="NER16401.1"/>
    </source>
</evidence>
<dbReference type="Gene3D" id="3.40.50.2300">
    <property type="match status" value="1"/>
</dbReference>
<dbReference type="InterPro" id="IPR007492">
    <property type="entry name" value="LytTR_DNA-bd_dom"/>
</dbReference>
<feature type="modified residue" description="4-aspartylphosphate" evidence="1">
    <location>
        <position position="56"/>
    </location>
</feature>
<comment type="caution">
    <text evidence="4">The sequence shown here is derived from an EMBL/GenBank/DDBJ whole genome shotgun (WGS) entry which is preliminary data.</text>
</comment>
<dbReference type="PANTHER" id="PTHR37299">
    <property type="entry name" value="TRANSCRIPTIONAL REGULATOR-RELATED"/>
    <property type="match status" value="1"/>
</dbReference>
<dbReference type="SUPFAM" id="SSF52172">
    <property type="entry name" value="CheY-like"/>
    <property type="match status" value="1"/>
</dbReference>
<dbReference type="RefSeq" id="WP_164029676.1">
    <property type="nucleotide sequence ID" value="NZ_JAABOQ010000002.1"/>
</dbReference>
<keyword evidence="5" id="KW-1185">Reference proteome</keyword>
<name>A0A6M0CF52_9FLAO</name>
<gene>
    <name evidence="4" type="ORF">GWK10_04225</name>
</gene>
<dbReference type="GO" id="GO:0003677">
    <property type="term" value="F:DNA binding"/>
    <property type="evidence" value="ECO:0007669"/>
    <property type="project" value="InterPro"/>
</dbReference>
<dbReference type="SMART" id="SM00850">
    <property type="entry name" value="LytTR"/>
    <property type="match status" value="1"/>
</dbReference>
<proteinExistence type="predicted"/>
<dbReference type="PROSITE" id="PS50110">
    <property type="entry name" value="RESPONSE_REGULATORY"/>
    <property type="match status" value="1"/>
</dbReference>
<protein>
    <submittedName>
        <fullName evidence="4">Response regulator</fullName>
    </submittedName>
</protein>
<evidence type="ECO:0000256" key="1">
    <source>
        <dbReference type="PROSITE-ProRule" id="PRU00169"/>
    </source>
</evidence>
<dbReference type="GO" id="GO:0000156">
    <property type="term" value="F:phosphorelay response regulator activity"/>
    <property type="evidence" value="ECO:0007669"/>
    <property type="project" value="InterPro"/>
</dbReference>
<dbReference type="EMBL" id="JAABOQ010000002">
    <property type="protein sequence ID" value="NER16401.1"/>
    <property type="molecule type" value="Genomic_DNA"/>
</dbReference>
<dbReference type="PROSITE" id="PS50930">
    <property type="entry name" value="HTH_LYTTR"/>
    <property type="match status" value="1"/>
</dbReference>
<dbReference type="Gene3D" id="2.40.50.1020">
    <property type="entry name" value="LytTr DNA-binding domain"/>
    <property type="match status" value="1"/>
</dbReference>